<dbReference type="Proteomes" id="UP000231292">
    <property type="component" value="Unassembled WGS sequence"/>
</dbReference>
<dbReference type="EMBL" id="PCRK01000075">
    <property type="protein sequence ID" value="PIP19367.1"/>
    <property type="molecule type" value="Genomic_DNA"/>
</dbReference>
<comment type="catalytic activity">
    <reaction evidence="9 10">
        <text>L-threonyl-[protein] + FAD = FMN-L-threonyl-[protein] + AMP + H(+)</text>
        <dbReference type="Rhea" id="RHEA:36847"/>
        <dbReference type="Rhea" id="RHEA-COMP:11060"/>
        <dbReference type="Rhea" id="RHEA-COMP:11061"/>
        <dbReference type="ChEBI" id="CHEBI:15378"/>
        <dbReference type="ChEBI" id="CHEBI:30013"/>
        <dbReference type="ChEBI" id="CHEBI:57692"/>
        <dbReference type="ChEBI" id="CHEBI:74257"/>
        <dbReference type="ChEBI" id="CHEBI:456215"/>
        <dbReference type="EC" id="2.7.1.180"/>
    </reaction>
</comment>
<dbReference type="GO" id="GO:0046872">
    <property type="term" value="F:metal ion binding"/>
    <property type="evidence" value="ECO:0007669"/>
    <property type="project" value="UniProtKB-UniRule"/>
</dbReference>
<accession>A0A2G9YJF0</accession>
<keyword evidence="5 10" id="KW-0479">Metal-binding</keyword>
<evidence type="ECO:0000256" key="6">
    <source>
        <dbReference type="ARBA" id="ARBA00022827"/>
    </source>
</evidence>
<evidence type="ECO:0000256" key="11">
    <source>
        <dbReference type="PIRSR" id="PIRSR006268-2"/>
    </source>
</evidence>
<dbReference type="InterPro" id="IPR003374">
    <property type="entry name" value="ApbE-like_sf"/>
</dbReference>
<dbReference type="Pfam" id="PF02424">
    <property type="entry name" value="ApbE"/>
    <property type="match status" value="1"/>
</dbReference>
<dbReference type="InterPro" id="IPR024932">
    <property type="entry name" value="ApbE"/>
</dbReference>
<protein>
    <recommendedName>
        <fullName evidence="2 10">FAD:protein FMN transferase</fullName>
        <ecNumber evidence="1 10">2.7.1.180</ecNumber>
    </recommendedName>
    <alternativeName>
        <fullName evidence="8 10">Flavin transferase</fullName>
    </alternativeName>
</protein>
<organism evidence="12 13">
    <name type="scientific">Candidatus Sherwoodlollariibacterium unditelluris</name>
    <dbReference type="NCBI Taxonomy" id="1974757"/>
    <lineage>
        <taxon>Bacteria</taxon>
        <taxon>Pseudomonadati</taxon>
        <taxon>Candidatus Omnitrophota</taxon>
        <taxon>Candidatus Sherwoodlollariibacterium</taxon>
    </lineage>
</organism>
<comment type="similarity">
    <text evidence="10">Belongs to the ApbE family.</text>
</comment>
<comment type="caution">
    <text evidence="12">The sequence shown here is derived from an EMBL/GenBank/DDBJ whole genome shotgun (WGS) entry which is preliminary data.</text>
</comment>
<dbReference type="PIRSF" id="PIRSF006268">
    <property type="entry name" value="ApbE"/>
    <property type="match status" value="1"/>
</dbReference>
<evidence type="ECO:0000256" key="2">
    <source>
        <dbReference type="ARBA" id="ARBA00016337"/>
    </source>
</evidence>
<name>A0A2G9YJF0_9BACT</name>
<evidence type="ECO:0000256" key="9">
    <source>
        <dbReference type="ARBA" id="ARBA00048540"/>
    </source>
</evidence>
<keyword evidence="3 10" id="KW-0285">Flavoprotein</keyword>
<evidence type="ECO:0000256" key="1">
    <source>
        <dbReference type="ARBA" id="ARBA00011955"/>
    </source>
</evidence>
<sequence>MYTNKTRRYLVIGLAIAWLCAIVYFVNRGKASPLAPGKPYSDKRVMMGTFIEVISHQKEAAKIVFDEIGRIEGLLSKYKPDSEVSKLNKLGTLKVSPETFYIVKKSKEFYFLSDGAFDISVAPLMDLWGFTDWQFSLPAREKIKSALKLAGSDKIILHDNDNVIQFKLPGMKIDLGGIAKGYAVDCAVTKLKEAGIKNCLINAGGQIYCLGDNLGRPWKVAIKGPRGRNFLGYLKLRNKAVSTSGDYEQYFIKNNTRFSHIFNPKTGYPADSKIISVTIIADSGLIADALSTAVFVLGKEKGEILIKQFKGAEGKITESE</sequence>
<dbReference type="PANTHER" id="PTHR30040">
    <property type="entry name" value="THIAMINE BIOSYNTHESIS LIPOPROTEIN APBE"/>
    <property type="match status" value="1"/>
</dbReference>
<evidence type="ECO:0000256" key="7">
    <source>
        <dbReference type="ARBA" id="ARBA00022842"/>
    </source>
</evidence>
<reference evidence="12 13" key="1">
    <citation type="submission" date="2017-09" db="EMBL/GenBank/DDBJ databases">
        <title>Depth-based differentiation of microbial function through sediment-hosted aquifers and enrichment of novel symbionts in the deep terrestrial subsurface.</title>
        <authorList>
            <person name="Probst A.J."/>
            <person name="Ladd B."/>
            <person name="Jarett J.K."/>
            <person name="Geller-Mcgrath D.E."/>
            <person name="Sieber C.M."/>
            <person name="Emerson J.B."/>
            <person name="Anantharaman K."/>
            <person name="Thomas B.C."/>
            <person name="Malmstrom R."/>
            <person name="Stieglmeier M."/>
            <person name="Klingl A."/>
            <person name="Woyke T."/>
            <person name="Ryan C.M."/>
            <person name="Banfield J.F."/>
        </authorList>
    </citation>
    <scope>NUCLEOTIDE SEQUENCE [LARGE SCALE GENOMIC DNA]</scope>
    <source>
        <strain evidence="12">CG23_combo_of_CG06-09_8_20_14_all_41_10</strain>
    </source>
</reference>
<gene>
    <name evidence="12" type="ORF">COX41_03270</name>
</gene>
<feature type="binding site" evidence="11">
    <location>
        <position position="292"/>
    </location>
    <ligand>
        <name>Mg(2+)</name>
        <dbReference type="ChEBI" id="CHEBI:18420"/>
    </ligand>
</feature>
<evidence type="ECO:0000256" key="4">
    <source>
        <dbReference type="ARBA" id="ARBA00022679"/>
    </source>
</evidence>
<keyword evidence="6 10" id="KW-0274">FAD</keyword>
<dbReference type="PANTHER" id="PTHR30040:SF2">
    <property type="entry name" value="FAD:PROTEIN FMN TRANSFERASE"/>
    <property type="match status" value="1"/>
</dbReference>
<dbReference type="SUPFAM" id="SSF143631">
    <property type="entry name" value="ApbE-like"/>
    <property type="match status" value="1"/>
</dbReference>
<dbReference type="EC" id="2.7.1.180" evidence="1 10"/>
<keyword evidence="7 10" id="KW-0460">Magnesium</keyword>
<evidence type="ECO:0000313" key="12">
    <source>
        <dbReference type="EMBL" id="PIP19367.1"/>
    </source>
</evidence>
<dbReference type="Gene3D" id="3.10.520.10">
    <property type="entry name" value="ApbE-like domains"/>
    <property type="match status" value="1"/>
</dbReference>
<keyword evidence="4 10" id="KW-0808">Transferase</keyword>
<feature type="binding site" evidence="11">
    <location>
        <position position="288"/>
    </location>
    <ligand>
        <name>Mg(2+)</name>
        <dbReference type="ChEBI" id="CHEBI:18420"/>
    </ligand>
</feature>
<evidence type="ECO:0000256" key="8">
    <source>
        <dbReference type="ARBA" id="ARBA00031306"/>
    </source>
</evidence>
<proteinExistence type="inferred from homology"/>
<dbReference type="GO" id="GO:0016740">
    <property type="term" value="F:transferase activity"/>
    <property type="evidence" value="ECO:0007669"/>
    <property type="project" value="UniProtKB-UniRule"/>
</dbReference>
<evidence type="ECO:0000256" key="10">
    <source>
        <dbReference type="PIRNR" id="PIRNR006268"/>
    </source>
</evidence>
<evidence type="ECO:0000256" key="3">
    <source>
        <dbReference type="ARBA" id="ARBA00022630"/>
    </source>
</evidence>
<comment type="cofactor">
    <cofactor evidence="11">
        <name>Mg(2+)</name>
        <dbReference type="ChEBI" id="CHEBI:18420"/>
    </cofactor>
    <cofactor evidence="11">
        <name>Mn(2+)</name>
        <dbReference type="ChEBI" id="CHEBI:29035"/>
    </cofactor>
    <text evidence="11">Magnesium. Can also use manganese.</text>
</comment>
<feature type="binding site" evidence="11">
    <location>
        <position position="177"/>
    </location>
    <ligand>
        <name>Mg(2+)</name>
        <dbReference type="ChEBI" id="CHEBI:18420"/>
    </ligand>
</feature>
<evidence type="ECO:0000256" key="5">
    <source>
        <dbReference type="ARBA" id="ARBA00022723"/>
    </source>
</evidence>
<dbReference type="AlphaFoldDB" id="A0A2G9YJF0"/>
<evidence type="ECO:0000313" key="13">
    <source>
        <dbReference type="Proteomes" id="UP000231292"/>
    </source>
</evidence>